<dbReference type="NCBIfam" id="TIGR03898">
    <property type="entry name" value="lanti_MRSA_kill"/>
    <property type="match status" value="1"/>
</dbReference>
<organism evidence="1 2">
    <name type="scientific">Kyrpidia tusciae (strain DSM 2912 / NBRC 15312 / T2)</name>
    <name type="common">Bacillus tusciae</name>
    <dbReference type="NCBI Taxonomy" id="562970"/>
    <lineage>
        <taxon>Bacteria</taxon>
        <taxon>Bacillati</taxon>
        <taxon>Bacillota</taxon>
        <taxon>Bacilli</taxon>
        <taxon>Bacillales</taxon>
        <taxon>Alicyclobacillaceae</taxon>
        <taxon>Kyrpidia</taxon>
    </lineage>
</organism>
<reference evidence="1 2" key="1">
    <citation type="journal article" date="2011" name="Stand. Genomic Sci.">
        <title>Complete genome sequence of the thermophilic, hydrogen-oxidizing Bacillus tusciae type strain (T2) and reclassification in the new genus, Kyrpidia gen. nov. as Kyrpidia tusciae comb. nov. and emendation of the family Alicyclobacillaceae da Costa and Rainey, 2010.</title>
        <authorList>
            <person name="Klenk H.P."/>
            <person name="Lapidus A."/>
            <person name="Chertkov O."/>
            <person name="Copeland A."/>
            <person name="Del Rio T.G."/>
            <person name="Nolan M."/>
            <person name="Lucas S."/>
            <person name="Chen F."/>
            <person name="Tice H."/>
            <person name="Cheng J.F."/>
            <person name="Han C."/>
            <person name="Bruce D."/>
            <person name="Goodwin L."/>
            <person name="Pitluck S."/>
            <person name="Pati A."/>
            <person name="Ivanova N."/>
            <person name="Mavromatis K."/>
            <person name="Daum C."/>
            <person name="Chen A."/>
            <person name="Palaniappan K."/>
            <person name="Chang Y.J."/>
            <person name="Land M."/>
            <person name="Hauser L."/>
            <person name="Jeffries C.D."/>
            <person name="Detter J.C."/>
            <person name="Rohde M."/>
            <person name="Abt B."/>
            <person name="Pukall R."/>
            <person name="Goker M."/>
            <person name="Bristow J."/>
            <person name="Markowitz V."/>
            <person name="Hugenholtz P."/>
            <person name="Eisen J.A."/>
        </authorList>
    </citation>
    <scope>NUCLEOTIDE SEQUENCE [LARGE SCALE GENOMIC DNA]</scope>
    <source>
        <strain evidence="1 2">DSM 2912</strain>
    </source>
</reference>
<dbReference type="InterPro" id="IPR027635">
    <property type="entry name" value="Lantibiotic2_lead_pep_dom"/>
</dbReference>
<protein>
    <recommendedName>
        <fullName evidence="3">Type 2 lantibiotic</fullName>
    </recommendedName>
</protein>
<dbReference type="Pfam" id="PF16934">
    <property type="entry name" value="Mersacidin"/>
    <property type="match status" value="1"/>
</dbReference>
<evidence type="ECO:0000313" key="2">
    <source>
        <dbReference type="Proteomes" id="UP000002368"/>
    </source>
</evidence>
<evidence type="ECO:0008006" key="3">
    <source>
        <dbReference type="Google" id="ProtNLM"/>
    </source>
</evidence>
<proteinExistence type="predicted"/>
<dbReference type="HOGENOM" id="CLU_2523249_0_0_9"/>
<evidence type="ECO:0000313" key="1">
    <source>
        <dbReference type="EMBL" id="ADG07475.1"/>
    </source>
</evidence>
<keyword evidence="2" id="KW-1185">Reference proteome</keyword>
<dbReference type="AlphaFoldDB" id="D5WV03"/>
<gene>
    <name evidence="1" type="ordered locus">Btus_2834</name>
</gene>
<dbReference type="EMBL" id="CP002017">
    <property type="protein sequence ID" value="ADG07475.1"/>
    <property type="molecule type" value="Genomic_DNA"/>
</dbReference>
<dbReference type="NCBIfam" id="TIGR03893">
    <property type="entry name" value="lant_SP_1948"/>
    <property type="match status" value="1"/>
</dbReference>
<dbReference type="Proteomes" id="UP000002368">
    <property type="component" value="Chromosome"/>
</dbReference>
<dbReference type="NCBIfam" id="NF038161">
    <property type="entry name" value="lant_II_LchA2"/>
    <property type="match status" value="1"/>
</dbReference>
<sequence length="90" mass="8936">MVQNEAIILGWKNPALRNTLPAAVAHPAGDALAGLSEEELLAVYGGGDVQAETTPICYTAATVTASSAACAGVGAGIVAGVTIVLTIKRC</sequence>
<name>D5WV03_KYRT2</name>
<dbReference type="eggNOG" id="ENOG5033B51">
    <property type="taxonomic scope" value="Bacteria"/>
</dbReference>
<accession>D5WV03</accession>
<dbReference type="NCBIfam" id="NF000539">
    <property type="entry name" value="plantaricin"/>
    <property type="match status" value="1"/>
</dbReference>
<dbReference type="GO" id="GO:0050830">
    <property type="term" value="P:defense response to Gram-positive bacterium"/>
    <property type="evidence" value="ECO:0007669"/>
    <property type="project" value="InterPro"/>
</dbReference>
<dbReference type="InterPro" id="IPR027632">
    <property type="entry name" value="Lant_2_A2"/>
</dbReference>
<dbReference type="KEGG" id="bts:Btus_2834"/>
<dbReference type="RefSeq" id="WP_013076756.1">
    <property type="nucleotide sequence ID" value="NC_014098.1"/>
</dbReference>